<evidence type="ECO:0000256" key="1">
    <source>
        <dbReference type="SAM" id="Phobius"/>
    </source>
</evidence>
<feature type="transmembrane region" description="Helical" evidence="1">
    <location>
        <begin position="151"/>
        <end position="173"/>
    </location>
</feature>
<keyword evidence="1" id="KW-0812">Transmembrane</keyword>
<proteinExistence type="predicted"/>
<name>A0ABW8Y966_9FLAO</name>
<protein>
    <submittedName>
        <fullName evidence="2">Uncharacterized protein</fullName>
    </submittedName>
</protein>
<dbReference type="RefSeq" id="WP_408073765.1">
    <property type="nucleotide sequence ID" value="NZ_JBELQB010000003.1"/>
</dbReference>
<feature type="transmembrane region" description="Helical" evidence="1">
    <location>
        <begin position="179"/>
        <end position="200"/>
    </location>
</feature>
<reference evidence="2 3" key="1">
    <citation type="submission" date="2024-06" db="EMBL/GenBank/DDBJ databases">
        <authorList>
            <person name="Kaempfer P."/>
            <person name="Viver T."/>
        </authorList>
    </citation>
    <scope>NUCLEOTIDE SEQUENCE [LARGE SCALE GENOMIC DNA]</scope>
    <source>
        <strain evidence="2 3">ST-75</strain>
    </source>
</reference>
<dbReference type="Proteomes" id="UP001629059">
    <property type="component" value="Unassembled WGS sequence"/>
</dbReference>
<keyword evidence="1" id="KW-0472">Membrane</keyword>
<gene>
    <name evidence="2" type="ORF">ABS768_04450</name>
</gene>
<comment type="caution">
    <text evidence="2">The sequence shown here is derived from an EMBL/GenBank/DDBJ whole genome shotgun (WGS) entry which is preliminary data.</text>
</comment>
<organism evidence="2 3">
    <name type="scientific">Flavobacterium rhizophilum</name>
    <dbReference type="NCBI Taxonomy" id="3163296"/>
    <lineage>
        <taxon>Bacteria</taxon>
        <taxon>Pseudomonadati</taxon>
        <taxon>Bacteroidota</taxon>
        <taxon>Flavobacteriia</taxon>
        <taxon>Flavobacteriales</taxon>
        <taxon>Flavobacteriaceae</taxon>
        <taxon>Flavobacterium</taxon>
    </lineage>
</organism>
<keyword evidence="1" id="KW-1133">Transmembrane helix</keyword>
<accession>A0ABW8Y966</accession>
<dbReference type="EMBL" id="JBELQB010000003">
    <property type="protein sequence ID" value="MFL9836736.1"/>
    <property type="molecule type" value="Genomic_DNA"/>
</dbReference>
<evidence type="ECO:0000313" key="2">
    <source>
        <dbReference type="EMBL" id="MFL9836736.1"/>
    </source>
</evidence>
<sequence length="204" mass="21816">MFFVSCSQYDDPATTSSATLSTKSLTVKPEEIKSIHQNIKSYIGADVTEYHDAAFLETVEAELNKNIEFYNQQDLEALFVAKGVNVRYISQVQDMIALGSDELIYDYLLKNAETIDDTGALLLFYEMYNLALQGQIGSVQAQAARGITFDCALAIAGSAVATLAGAGVAVASATNPASAGFTATLGFWVVGKAIATVSLIRTCR</sequence>
<evidence type="ECO:0000313" key="3">
    <source>
        <dbReference type="Proteomes" id="UP001629059"/>
    </source>
</evidence>
<keyword evidence="3" id="KW-1185">Reference proteome</keyword>